<feature type="region of interest" description="Disordered" evidence="3">
    <location>
        <begin position="416"/>
        <end position="435"/>
    </location>
</feature>
<dbReference type="InterPro" id="IPR011006">
    <property type="entry name" value="CheY-like_superfamily"/>
</dbReference>
<feature type="domain" description="Response regulatory" evidence="5">
    <location>
        <begin position="50"/>
        <end position="166"/>
    </location>
</feature>
<evidence type="ECO:0000259" key="4">
    <source>
        <dbReference type="PROSITE" id="PS50109"/>
    </source>
</evidence>
<dbReference type="Pfam" id="PF02518">
    <property type="entry name" value="HATPase_c"/>
    <property type="match status" value="1"/>
</dbReference>
<dbReference type="InterPro" id="IPR003594">
    <property type="entry name" value="HATPase_dom"/>
</dbReference>
<keyword evidence="1 2" id="KW-0597">Phosphoprotein</keyword>
<evidence type="ECO:0000313" key="6">
    <source>
        <dbReference type="EMBL" id="TDU73351.1"/>
    </source>
</evidence>
<dbReference type="PROSITE" id="PS50110">
    <property type="entry name" value="RESPONSE_REGULATORY"/>
    <property type="match status" value="1"/>
</dbReference>
<dbReference type="AlphaFoldDB" id="A0A4R7S4S0"/>
<dbReference type="Gene3D" id="3.40.50.2300">
    <property type="match status" value="1"/>
</dbReference>
<organism evidence="6 7">
    <name type="scientific">Prosthecobacter fusiformis</name>
    <dbReference type="NCBI Taxonomy" id="48464"/>
    <lineage>
        <taxon>Bacteria</taxon>
        <taxon>Pseudomonadati</taxon>
        <taxon>Verrucomicrobiota</taxon>
        <taxon>Verrucomicrobiia</taxon>
        <taxon>Verrucomicrobiales</taxon>
        <taxon>Verrucomicrobiaceae</taxon>
        <taxon>Prosthecobacter</taxon>
    </lineage>
</organism>
<proteinExistence type="predicted"/>
<dbReference type="InterPro" id="IPR005467">
    <property type="entry name" value="His_kinase_dom"/>
</dbReference>
<feature type="domain" description="Histidine kinase" evidence="4">
    <location>
        <begin position="188"/>
        <end position="408"/>
    </location>
</feature>
<keyword evidence="6" id="KW-0418">Kinase</keyword>
<protein>
    <submittedName>
        <fullName evidence="6">Histidine kinase/DNA gyrase B/HSP90-like ATPase</fullName>
    </submittedName>
</protein>
<feature type="region of interest" description="Disordered" evidence="3">
    <location>
        <begin position="1"/>
        <end position="42"/>
    </location>
</feature>
<dbReference type="SMART" id="SM00387">
    <property type="entry name" value="HATPase_c"/>
    <property type="match status" value="1"/>
</dbReference>
<dbReference type="InterPro" id="IPR036890">
    <property type="entry name" value="HATPase_C_sf"/>
</dbReference>
<keyword evidence="6" id="KW-0808">Transferase</keyword>
<accession>A0A4R7S4S0</accession>
<evidence type="ECO:0000313" key="7">
    <source>
        <dbReference type="Proteomes" id="UP000295662"/>
    </source>
</evidence>
<dbReference type="EMBL" id="SOCA01000002">
    <property type="protein sequence ID" value="TDU73351.1"/>
    <property type="molecule type" value="Genomic_DNA"/>
</dbReference>
<feature type="compositionally biased region" description="Basic residues" evidence="3">
    <location>
        <begin position="420"/>
        <end position="435"/>
    </location>
</feature>
<evidence type="ECO:0000259" key="5">
    <source>
        <dbReference type="PROSITE" id="PS50110"/>
    </source>
</evidence>
<dbReference type="OrthoDB" id="9813394at2"/>
<dbReference type="GO" id="GO:0000155">
    <property type="term" value="F:phosphorelay sensor kinase activity"/>
    <property type="evidence" value="ECO:0007669"/>
    <property type="project" value="TreeGrafter"/>
</dbReference>
<dbReference type="SUPFAM" id="SSF55874">
    <property type="entry name" value="ATPase domain of HSP90 chaperone/DNA topoisomerase II/histidine kinase"/>
    <property type="match status" value="1"/>
</dbReference>
<dbReference type="Proteomes" id="UP000295662">
    <property type="component" value="Unassembled WGS sequence"/>
</dbReference>
<evidence type="ECO:0000256" key="2">
    <source>
        <dbReference type="PROSITE-ProRule" id="PRU00169"/>
    </source>
</evidence>
<dbReference type="Pfam" id="PF00072">
    <property type="entry name" value="Response_reg"/>
    <property type="match status" value="1"/>
</dbReference>
<reference evidence="6 7" key="1">
    <citation type="submission" date="2019-03" db="EMBL/GenBank/DDBJ databases">
        <title>Genomic Encyclopedia of Archaeal and Bacterial Type Strains, Phase II (KMG-II): from individual species to whole genera.</title>
        <authorList>
            <person name="Goeker M."/>
        </authorList>
    </citation>
    <scope>NUCLEOTIDE SEQUENCE [LARGE SCALE GENOMIC DNA]</scope>
    <source>
        <strain evidence="6 7">ATCC 25309</strain>
    </source>
</reference>
<evidence type="ECO:0000256" key="1">
    <source>
        <dbReference type="ARBA" id="ARBA00022553"/>
    </source>
</evidence>
<dbReference type="SMART" id="SM00448">
    <property type="entry name" value="REC"/>
    <property type="match status" value="1"/>
</dbReference>
<feature type="modified residue" description="4-aspartylphosphate" evidence="2">
    <location>
        <position position="99"/>
    </location>
</feature>
<sequence length="435" mass="47925">MLKTNQHSGLNAPKNSAKEIVKNPPNPSEPGAGKEQSFPTKSSSFSEPALVLVVDDQARNLQIVKKVLTFDGYQVTTAESGSEALKSIAVRRPDLILLDVVMPEMDGFQVCEQIKENPATHDIPIVFLSADTEHRSIMTAFSKGGIDYVPKPFNKAELLARVRTHVDLYRSQKRHTKEIAERQRTLHIIAHEWHKPLQRIFLFLSKIQDLSDSTLPETRIALSKEATRDTERMLASIEDFLHQQSPDGSATAESSSGWLTTDDLKSMAGKWYVTAKRKLVELVLFAPSVPISIPVAMPFAIHQIVDAVISNAVNFTPQTGRIEVRIFEENQRIVLRVEDEGPGFSDDYLRRKFQPYMRPGTEPPSAALGVGLAAAKRIADRIHATLTIGNRVRADGGGCVTVEFPAADELAQLKAAPAVKPRKASANGRKKVAGS</sequence>
<dbReference type="PROSITE" id="PS50109">
    <property type="entry name" value="HIS_KIN"/>
    <property type="match status" value="1"/>
</dbReference>
<evidence type="ECO:0000256" key="3">
    <source>
        <dbReference type="SAM" id="MobiDB-lite"/>
    </source>
</evidence>
<keyword evidence="7" id="KW-1185">Reference proteome</keyword>
<gene>
    <name evidence="6" type="ORF">EI77_01821</name>
</gene>
<name>A0A4R7S4S0_9BACT</name>
<dbReference type="PANTHER" id="PTHR43547:SF2">
    <property type="entry name" value="HYBRID SIGNAL TRANSDUCTION HISTIDINE KINASE C"/>
    <property type="match status" value="1"/>
</dbReference>
<comment type="caution">
    <text evidence="6">The sequence shown here is derived from an EMBL/GenBank/DDBJ whole genome shotgun (WGS) entry which is preliminary data.</text>
</comment>
<dbReference type="PANTHER" id="PTHR43547">
    <property type="entry name" value="TWO-COMPONENT HISTIDINE KINASE"/>
    <property type="match status" value="1"/>
</dbReference>
<dbReference type="InterPro" id="IPR001789">
    <property type="entry name" value="Sig_transdc_resp-reg_receiver"/>
</dbReference>
<dbReference type="SUPFAM" id="SSF52172">
    <property type="entry name" value="CheY-like"/>
    <property type="match status" value="1"/>
</dbReference>
<dbReference type="Gene3D" id="3.30.565.10">
    <property type="entry name" value="Histidine kinase-like ATPase, C-terminal domain"/>
    <property type="match status" value="1"/>
</dbReference>